<accession>I0IAL4</accession>
<dbReference type="PANTHER" id="PTHR43156:SF2">
    <property type="entry name" value="STAGE II SPORULATION PROTEIN E"/>
    <property type="match status" value="1"/>
</dbReference>
<keyword evidence="5" id="KW-1185">Reference proteome</keyword>
<dbReference type="Gene3D" id="3.60.40.10">
    <property type="entry name" value="PPM-type phosphatase domain"/>
    <property type="match status" value="1"/>
</dbReference>
<evidence type="ECO:0000259" key="3">
    <source>
        <dbReference type="SMART" id="SM00331"/>
    </source>
</evidence>
<dbReference type="KEGG" id="phm:PSMK_01430"/>
<name>I0IAL4_PHYMF</name>
<dbReference type="RefSeq" id="WP_014435522.1">
    <property type="nucleotide sequence ID" value="NC_017080.1"/>
</dbReference>
<dbReference type="AlphaFoldDB" id="I0IAL4"/>
<feature type="domain" description="PPM-type phosphatase" evidence="3">
    <location>
        <begin position="220"/>
        <end position="450"/>
    </location>
</feature>
<reference evidence="4 5" key="1">
    <citation type="submission" date="2012-02" db="EMBL/GenBank/DDBJ databases">
        <title>Complete genome sequence of Phycisphaera mikurensis NBRC 102666.</title>
        <authorList>
            <person name="Ankai A."/>
            <person name="Hosoyama A."/>
            <person name="Terui Y."/>
            <person name="Sekine M."/>
            <person name="Fukai R."/>
            <person name="Kato Y."/>
            <person name="Nakamura S."/>
            <person name="Yamada-Narita S."/>
            <person name="Kawakoshi A."/>
            <person name="Fukunaga Y."/>
            <person name="Yamazaki S."/>
            <person name="Fujita N."/>
        </authorList>
    </citation>
    <scope>NUCLEOTIDE SEQUENCE [LARGE SCALE GENOMIC DNA]</scope>
    <source>
        <strain evidence="5">NBRC 102666 / KCTC 22515 / FYK2301M01</strain>
    </source>
</reference>
<evidence type="ECO:0000256" key="2">
    <source>
        <dbReference type="SAM" id="MobiDB-lite"/>
    </source>
</evidence>
<evidence type="ECO:0000256" key="1">
    <source>
        <dbReference type="ARBA" id="ARBA00022801"/>
    </source>
</evidence>
<proteinExistence type="predicted"/>
<protein>
    <submittedName>
        <fullName evidence="4">Putative phosphatase</fullName>
    </submittedName>
</protein>
<dbReference type="OrthoDB" id="247273at2"/>
<dbReference type="eggNOG" id="COG2208">
    <property type="taxonomic scope" value="Bacteria"/>
</dbReference>
<dbReference type="InterPro" id="IPR052016">
    <property type="entry name" value="Bact_Sigma-Reg"/>
</dbReference>
<dbReference type="InterPro" id="IPR036457">
    <property type="entry name" value="PPM-type-like_dom_sf"/>
</dbReference>
<dbReference type="Pfam" id="PF07228">
    <property type="entry name" value="SpoIIE"/>
    <property type="match status" value="1"/>
</dbReference>
<dbReference type="SUPFAM" id="SSF81606">
    <property type="entry name" value="PP2C-like"/>
    <property type="match status" value="1"/>
</dbReference>
<dbReference type="HOGENOM" id="CLU_586417_0_0_0"/>
<sequence length="466" mass="49132">MAPEPPDPRGDGSADEPVPPDLGRLVELLRGVSAARDPRQVLRHFAEALHRGRHLGGFVSVSRRGLGDGEYRVTRRLLTDEDESIESGNPWRDAGRLPVHRGGLIAEMIAGGGPRLRNGLGAVRDAVLGPDAERFGSVMAVPLFDGGEPLNWALQLRAHDQPFTDEELREALLQGNLVGGNVRLVRLAEQIREAAAEQDAEVERIGKIQRALLPERLPDVPGASLAVMYQTPAAAGGDFYTVRGLGVDGLDRGRAIGAWGLVVADVSGHGPAAAVVMAMFQSILMAMPVEHQATAGTACAFLNEHLCSKRIEGIFVTALVAGYNPDTGVLRYARAGHPLPMVRRQHGDGGVEVLDLRGEGGPPLGVMPDAAYPTAEFRLQAGDALVLYTDGLEEARSPAGRFFGRGGIERALADCSGEADCLVETLRERLAEHEAGARAGDDQTVLAMTVRATGDAATGGGAAGGP</sequence>
<keyword evidence="1" id="KW-0378">Hydrolase</keyword>
<organism evidence="4 5">
    <name type="scientific">Phycisphaera mikurensis (strain NBRC 102666 / KCTC 22515 / FYK2301M01)</name>
    <dbReference type="NCBI Taxonomy" id="1142394"/>
    <lineage>
        <taxon>Bacteria</taxon>
        <taxon>Pseudomonadati</taxon>
        <taxon>Planctomycetota</taxon>
        <taxon>Phycisphaerae</taxon>
        <taxon>Phycisphaerales</taxon>
        <taxon>Phycisphaeraceae</taxon>
        <taxon>Phycisphaera</taxon>
    </lineage>
</organism>
<gene>
    <name evidence="4" type="ordered locus">PSMK_01430</name>
</gene>
<dbReference type="SMART" id="SM00331">
    <property type="entry name" value="PP2C_SIG"/>
    <property type="match status" value="1"/>
</dbReference>
<dbReference type="SUPFAM" id="SSF55781">
    <property type="entry name" value="GAF domain-like"/>
    <property type="match status" value="1"/>
</dbReference>
<feature type="region of interest" description="Disordered" evidence="2">
    <location>
        <begin position="1"/>
        <end position="21"/>
    </location>
</feature>
<dbReference type="GO" id="GO:0016791">
    <property type="term" value="F:phosphatase activity"/>
    <property type="evidence" value="ECO:0007669"/>
    <property type="project" value="TreeGrafter"/>
</dbReference>
<evidence type="ECO:0000313" key="4">
    <source>
        <dbReference type="EMBL" id="BAM02302.1"/>
    </source>
</evidence>
<dbReference type="STRING" id="1142394.PSMK_01430"/>
<feature type="compositionally biased region" description="Basic and acidic residues" evidence="2">
    <location>
        <begin position="1"/>
        <end position="12"/>
    </location>
</feature>
<dbReference type="Proteomes" id="UP000007881">
    <property type="component" value="Chromosome"/>
</dbReference>
<dbReference type="PANTHER" id="PTHR43156">
    <property type="entry name" value="STAGE II SPORULATION PROTEIN E-RELATED"/>
    <property type="match status" value="1"/>
</dbReference>
<evidence type="ECO:0000313" key="5">
    <source>
        <dbReference type="Proteomes" id="UP000007881"/>
    </source>
</evidence>
<dbReference type="InterPro" id="IPR001932">
    <property type="entry name" value="PPM-type_phosphatase-like_dom"/>
</dbReference>
<dbReference type="EMBL" id="AP012338">
    <property type="protein sequence ID" value="BAM02302.1"/>
    <property type="molecule type" value="Genomic_DNA"/>
</dbReference>